<proteinExistence type="inferred from homology"/>
<dbReference type="PANTHER" id="PTHR31549">
    <property type="entry name" value="PROTEIN, PUTATIVE (DUF247)-RELATED-RELATED"/>
    <property type="match status" value="1"/>
</dbReference>
<evidence type="ECO:0000256" key="3">
    <source>
        <dbReference type="ARBA" id="ARBA00023274"/>
    </source>
</evidence>
<keyword evidence="6" id="KW-1185">Reference proteome</keyword>
<evidence type="ECO:0000256" key="4">
    <source>
        <dbReference type="SAM" id="MobiDB-lite"/>
    </source>
</evidence>
<dbReference type="AlphaFoldDB" id="A0AAV5DQD6"/>
<dbReference type="InterPro" id="IPR004158">
    <property type="entry name" value="DUF247_pln"/>
</dbReference>
<accession>A0AAV5DQD6</accession>
<reference evidence="5" key="1">
    <citation type="journal article" date="2018" name="DNA Res.">
        <title>Multiple hybrid de novo genome assembly of finger millet, an orphan allotetraploid crop.</title>
        <authorList>
            <person name="Hatakeyama M."/>
            <person name="Aluri S."/>
            <person name="Balachadran M.T."/>
            <person name="Sivarajan S.R."/>
            <person name="Patrignani A."/>
            <person name="Gruter S."/>
            <person name="Poveda L."/>
            <person name="Shimizu-Inatsugi R."/>
            <person name="Baeten J."/>
            <person name="Francoijs K.J."/>
            <person name="Nataraja K.N."/>
            <person name="Reddy Y.A.N."/>
            <person name="Phadnis S."/>
            <person name="Ravikumar R.L."/>
            <person name="Schlapbach R."/>
            <person name="Sreeman S.M."/>
            <person name="Shimizu K.K."/>
        </authorList>
    </citation>
    <scope>NUCLEOTIDE SEQUENCE</scope>
</reference>
<keyword evidence="3" id="KW-0687">Ribonucleoprotein</keyword>
<organism evidence="5 6">
    <name type="scientific">Eleusine coracana subsp. coracana</name>
    <dbReference type="NCBI Taxonomy" id="191504"/>
    <lineage>
        <taxon>Eukaryota</taxon>
        <taxon>Viridiplantae</taxon>
        <taxon>Streptophyta</taxon>
        <taxon>Embryophyta</taxon>
        <taxon>Tracheophyta</taxon>
        <taxon>Spermatophyta</taxon>
        <taxon>Magnoliopsida</taxon>
        <taxon>Liliopsida</taxon>
        <taxon>Poales</taxon>
        <taxon>Poaceae</taxon>
        <taxon>PACMAD clade</taxon>
        <taxon>Chloridoideae</taxon>
        <taxon>Cynodonteae</taxon>
        <taxon>Eleusininae</taxon>
        <taxon>Eleusine</taxon>
    </lineage>
</organism>
<dbReference type="Pfam" id="PF01165">
    <property type="entry name" value="Ribosomal_S21"/>
    <property type="match status" value="1"/>
</dbReference>
<feature type="compositionally biased region" description="Basic and acidic residues" evidence="4">
    <location>
        <begin position="386"/>
        <end position="400"/>
    </location>
</feature>
<feature type="compositionally biased region" description="Basic residues" evidence="4">
    <location>
        <begin position="359"/>
        <end position="385"/>
    </location>
</feature>
<evidence type="ECO:0000313" key="6">
    <source>
        <dbReference type="Proteomes" id="UP001054889"/>
    </source>
</evidence>
<sequence>MMLLENQIPWLVVEALTEFLPVHVLQFVTDMGEKFFPKNRKGKKKETSPPPTDNLRIYKPPPHLLGLLRFSQIASMPTQMLRERVSSSLSLSRSAAELAQIGIKRTASTATWFGDMRIKKKSVCGELSLSPLFLNDITACWLFNMAALEATTIAPKWDWESDGYVVTSYLSVMAMLMDQKEDMHELRGKRVLRSIFSNTQTLAFFKRLGQHLELSRRYFATLEDIEAYKRHRPVRAAVHKTPPLVPPSSPSPAGSSAMATAAASSVSAGFASTLSIPLRTGSRNSVSFPRRSPPVTIALSVSAPAPPAANPKYHNAKADAGDEYVNGEELLQRFMREVARARVMEEIRRRRRHEDARDRRKRKARSAARRYRRRCVPSRSARHFKGPFDDDQGAKERMTDVSDDDKNDNWELPRGKLPSYR</sequence>
<dbReference type="GO" id="GO:0003735">
    <property type="term" value="F:structural constituent of ribosome"/>
    <property type="evidence" value="ECO:0007669"/>
    <property type="project" value="InterPro"/>
</dbReference>
<feature type="region of interest" description="Disordered" evidence="4">
    <location>
        <begin position="237"/>
        <end position="256"/>
    </location>
</feature>
<dbReference type="Pfam" id="PF03140">
    <property type="entry name" value="DUF247"/>
    <property type="match status" value="1"/>
</dbReference>
<evidence type="ECO:0000256" key="2">
    <source>
        <dbReference type="ARBA" id="ARBA00022980"/>
    </source>
</evidence>
<protein>
    <submittedName>
        <fullName evidence="5">Uncharacterized protein</fullName>
    </submittedName>
</protein>
<dbReference type="Proteomes" id="UP001054889">
    <property type="component" value="Unassembled WGS sequence"/>
</dbReference>
<comment type="similarity">
    <text evidence="1">Belongs to the bacterial ribosomal protein bS21 family.</text>
</comment>
<keyword evidence="2" id="KW-0689">Ribosomal protein</keyword>
<gene>
    <name evidence="5" type="primary">ga30845</name>
    <name evidence="5" type="ORF">PR202_ga30845</name>
</gene>
<evidence type="ECO:0000256" key="1">
    <source>
        <dbReference type="ARBA" id="ARBA00006640"/>
    </source>
</evidence>
<comment type="caution">
    <text evidence="5">The sequence shown here is derived from an EMBL/GenBank/DDBJ whole genome shotgun (WGS) entry which is preliminary data.</text>
</comment>
<dbReference type="InterPro" id="IPR001911">
    <property type="entry name" value="Ribosomal_bS21"/>
</dbReference>
<reference evidence="5" key="2">
    <citation type="submission" date="2021-12" db="EMBL/GenBank/DDBJ databases">
        <title>Resequencing data analysis of finger millet.</title>
        <authorList>
            <person name="Hatakeyama M."/>
            <person name="Aluri S."/>
            <person name="Balachadran M.T."/>
            <person name="Sivarajan S.R."/>
            <person name="Poveda L."/>
            <person name="Shimizu-Inatsugi R."/>
            <person name="Schlapbach R."/>
            <person name="Sreeman S.M."/>
            <person name="Shimizu K.K."/>
        </authorList>
    </citation>
    <scope>NUCLEOTIDE SEQUENCE</scope>
</reference>
<dbReference type="EMBL" id="BQKI01000023">
    <property type="protein sequence ID" value="GJN12559.1"/>
    <property type="molecule type" value="Genomic_DNA"/>
</dbReference>
<dbReference type="GO" id="GO:1990904">
    <property type="term" value="C:ribonucleoprotein complex"/>
    <property type="evidence" value="ECO:0007669"/>
    <property type="project" value="UniProtKB-KW"/>
</dbReference>
<evidence type="ECO:0000313" key="5">
    <source>
        <dbReference type="EMBL" id="GJN12559.1"/>
    </source>
</evidence>
<name>A0AAV5DQD6_ELECO</name>
<dbReference type="GO" id="GO:0006412">
    <property type="term" value="P:translation"/>
    <property type="evidence" value="ECO:0007669"/>
    <property type="project" value="InterPro"/>
</dbReference>
<dbReference type="GO" id="GO:0005840">
    <property type="term" value="C:ribosome"/>
    <property type="evidence" value="ECO:0007669"/>
    <property type="project" value="UniProtKB-KW"/>
</dbReference>
<feature type="region of interest" description="Disordered" evidence="4">
    <location>
        <begin position="350"/>
        <end position="421"/>
    </location>
</feature>
<dbReference type="PANTHER" id="PTHR31549:SF244">
    <property type="entry name" value="OS08G0121500 PROTEIN"/>
    <property type="match status" value="1"/>
</dbReference>